<keyword evidence="6" id="KW-1185">Reference proteome</keyword>
<keyword evidence="2" id="KW-0812">Transmembrane</keyword>
<feature type="region of interest" description="Disordered" evidence="1">
    <location>
        <begin position="92"/>
        <end position="112"/>
    </location>
</feature>
<dbReference type="VEuPathDB" id="VectorBase:ADAC004684"/>
<feature type="compositionally biased region" description="Acidic residues" evidence="1">
    <location>
        <begin position="270"/>
        <end position="284"/>
    </location>
</feature>
<reference evidence="4" key="2">
    <citation type="submission" date="2010-05" db="EMBL/GenBank/DDBJ databases">
        <authorList>
            <person name="Almeida L.G."/>
            <person name="Nicolas M.F."/>
            <person name="Souza R.C."/>
            <person name="Vasconcelos A.T.R."/>
        </authorList>
    </citation>
    <scope>NUCLEOTIDE SEQUENCE</scope>
</reference>
<dbReference type="Proteomes" id="UP000000673">
    <property type="component" value="Unassembled WGS sequence"/>
</dbReference>
<proteinExistence type="predicted"/>
<feature type="transmembrane region" description="Helical" evidence="2">
    <location>
        <begin position="183"/>
        <end position="203"/>
    </location>
</feature>
<sequence>MYHVFPLMMITGGLVSLVSGKVVQQPSLGSGPVTSTFSPINDRQLGSQEAVDYLPDRSSSTDLPYEMVAHSNFNNRLLFNRTIPANRDKFTDSSMKRRTRHTPGVSHASSSVGPSRYYDSYGDWHGGATDQGHQWPHLHSHYEGHQHHQHHQHSSWPWKPPTFGAIDCNGSLLSLQLTLLQPLMLLGTLSFVVCLVNALLGLVDKVKLPSLRSQDEQPVGLGLAGTPAGPNELLLGHLYQILGGTIGGGLAEQHMGNGTDHALYHHSTDDNDDEDDEELEDADDGGGGGGGGGCRVVARNPRRSTLITGDR</sequence>
<reference evidence="4 6" key="1">
    <citation type="journal article" date="2010" name="BMC Genomics">
        <title>Combination of measures distinguishes pre-miRNAs from other stem-loops in the genome of the newly sequenced Anopheles darlingi.</title>
        <authorList>
            <person name="Mendes N.D."/>
            <person name="Freitas A.T."/>
            <person name="Vasconcelos A.T."/>
            <person name="Sagot M.F."/>
        </authorList>
    </citation>
    <scope>NUCLEOTIDE SEQUENCE</scope>
</reference>
<keyword evidence="2" id="KW-1133">Transmembrane helix</keyword>
<dbReference type="EnsemblMetazoa" id="ADAC004684-RA">
    <property type="protein sequence ID" value="ADAC004684-PA"/>
    <property type="gene ID" value="ADAC004684"/>
</dbReference>
<evidence type="ECO:0000313" key="4">
    <source>
        <dbReference type="EMBL" id="ETN63601.1"/>
    </source>
</evidence>
<organism evidence="4">
    <name type="scientific">Anopheles darlingi</name>
    <name type="common">Mosquito</name>
    <dbReference type="NCBI Taxonomy" id="43151"/>
    <lineage>
        <taxon>Eukaryota</taxon>
        <taxon>Metazoa</taxon>
        <taxon>Ecdysozoa</taxon>
        <taxon>Arthropoda</taxon>
        <taxon>Hexapoda</taxon>
        <taxon>Insecta</taxon>
        <taxon>Pterygota</taxon>
        <taxon>Neoptera</taxon>
        <taxon>Endopterygota</taxon>
        <taxon>Diptera</taxon>
        <taxon>Nematocera</taxon>
        <taxon>Culicoidea</taxon>
        <taxon>Culicidae</taxon>
        <taxon>Anophelinae</taxon>
        <taxon>Anopheles</taxon>
    </lineage>
</organism>
<name>W5JHM7_ANODA</name>
<evidence type="ECO:0000256" key="2">
    <source>
        <dbReference type="SAM" id="Phobius"/>
    </source>
</evidence>
<evidence type="ECO:0000313" key="6">
    <source>
        <dbReference type="Proteomes" id="UP000000673"/>
    </source>
</evidence>
<gene>
    <name evidence="4" type="ORF">AND_004684</name>
</gene>
<evidence type="ECO:0000313" key="5">
    <source>
        <dbReference type="EnsemblMetazoa" id="ADAC004684-PA"/>
    </source>
</evidence>
<protein>
    <submittedName>
        <fullName evidence="4 5">Uncharacterized protein</fullName>
    </submittedName>
</protein>
<dbReference type="HOGENOM" id="CLU_894937_0_0_1"/>
<feature type="chain" id="PRO_5010155428" evidence="3">
    <location>
        <begin position="21"/>
        <end position="311"/>
    </location>
</feature>
<feature type="region of interest" description="Disordered" evidence="1">
    <location>
        <begin position="257"/>
        <end position="311"/>
    </location>
</feature>
<keyword evidence="2" id="KW-0472">Membrane</keyword>
<feature type="signal peptide" evidence="3">
    <location>
        <begin position="1"/>
        <end position="20"/>
    </location>
</feature>
<reference evidence="5" key="4">
    <citation type="submission" date="2015-06" db="UniProtKB">
        <authorList>
            <consortium name="EnsemblMetazoa"/>
        </authorList>
    </citation>
    <scope>IDENTIFICATION</scope>
</reference>
<evidence type="ECO:0000256" key="1">
    <source>
        <dbReference type="SAM" id="MobiDB-lite"/>
    </source>
</evidence>
<keyword evidence="3" id="KW-0732">Signal</keyword>
<dbReference type="EMBL" id="ADMH02001223">
    <property type="protein sequence ID" value="ETN63601.1"/>
    <property type="molecule type" value="Genomic_DNA"/>
</dbReference>
<accession>W5JHM7</accession>
<feature type="region of interest" description="Disordered" evidence="1">
    <location>
        <begin position="135"/>
        <end position="156"/>
    </location>
</feature>
<evidence type="ECO:0000256" key="3">
    <source>
        <dbReference type="SAM" id="SignalP"/>
    </source>
</evidence>
<feature type="compositionally biased region" description="Gly residues" evidence="1">
    <location>
        <begin position="285"/>
        <end position="294"/>
    </location>
</feature>
<dbReference type="AlphaFoldDB" id="W5JHM7"/>
<reference evidence="4" key="3">
    <citation type="journal article" date="2013" name="Nucleic Acids Res.">
        <title>The genome of Anopheles darlingi, the main neotropical malaria vector.</title>
        <authorList>
            <person name="Marinotti O."/>
            <person name="Cerqueira G.C."/>
            <person name="de Almeida L.G."/>
            <person name="Ferro M.I."/>
            <person name="Loreto E.L."/>
            <person name="Zaha A."/>
            <person name="Teixeira S.M."/>
            <person name="Wespiser A.R."/>
            <person name="Almeida E Silva A."/>
            <person name="Schlindwein A.D."/>
            <person name="Pacheco A.C."/>
            <person name="Silva A.L."/>
            <person name="Graveley B.R."/>
            <person name="Walenz B.P."/>
            <person name="Lima Bde A."/>
            <person name="Ribeiro C.A."/>
            <person name="Nunes-Silva C.G."/>
            <person name="de Carvalho C.R."/>
            <person name="Soares C.M."/>
            <person name="de Menezes C.B."/>
            <person name="Matiolli C."/>
            <person name="Caffrey D."/>
            <person name="Araujo D.A."/>
            <person name="de Oliveira D.M."/>
            <person name="Golenbock D."/>
            <person name="Grisard E.C."/>
            <person name="Fantinatti-Garboggini F."/>
            <person name="de Carvalho F.M."/>
            <person name="Barcellos F.G."/>
            <person name="Prosdocimi F."/>
            <person name="May G."/>
            <person name="Azevedo Junior G.M."/>
            <person name="Guimaraes G.M."/>
            <person name="Goldman G.H."/>
            <person name="Padilha I.Q."/>
            <person name="Batista Jda S."/>
            <person name="Ferro J.A."/>
            <person name="Ribeiro J.M."/>
            <person name="Fietto J.L."/>
            <person name="Dabbas K.M."/>
            <person name="Cerdeira L."/>
            <person name="Agnez-Lima L.F."/>
            <person name="Brocchi M."/>
            <person name="de Carvalho M.O."/>
            <person name="Teixeira Mde M."/>
            <person name="Diniz Maia Mde M."/>
            <person name="Goldman M.H."/>
            <person name="Cruz Schneider M.P."/>
            <person name="Felipe M.S."/>
            <person name="Hungria M."/>
            <person name="Nicolas M.F."/>
            <person name="Pereira M."/>
            <person name="Montes M.A."/>
            <person name="Cantao M.E."/>
            <person name="Vincentz M."/>
            <person name="Rafael M.S."/>
            <person name="Silverman N."/>
            <person name="Stoco P.H."/>
            <person name="Souza R.C."/>
            <person name="Vicentini R."/>
            <person name="Gazzinelli R.T."/>
            <person name="Neves Rde O."/>
            <person name="Silva R."/>
            <person name="Astolfi-Filho S."/>
            <person name="Maciel T.E."/>
            <person name="Urmenyi T.P."/>
            <person name="Tadei W.P."/>
            <person name="Camargo E.P."/>
            <person name="de Vasconcelos A.T."/>
        </authorList>
    </citation>
    <scope>NUCLEOTIDE SEQUENCE</scope>
</reference>